<dbReference type="EMBL" id="JAJUOL010000296">
    <property type="protein sequence ID" value="MCH3852679.1"/>
    <property type="molecule type" value="Genomic_DNA"/>
</dbReference>
<proteinExistence type="predicted"/>
<keyword evidence="1" id="KW-1133">Transmembrane helix</keyword>
<accession>A0AAW5EBB9</accession>
<gene>
    <name evidence="2" type="ORF">LZC39_11310</name>
</gene>
<organism evidence="2 3">
    <name type="scientific">Campylobacter jejuni</name>
    <dbReference type="NCBI Taxonomy" id="197"/>
    <lineage>
        <taxon>Bacteria</taxon>
        <taxon>Pseudomonadati</taxon>
        <taxon>Campylobacterota</taxon>
        <taxon>Epsilonproteobacteria</taxon>
        <taxon>Campylobacterales</taxon>
        <taxon>Campylobacteraceae</taxon>
        <taxon>Campylobacter</taxon>
    </lineage>
</organism>
<keyword evidence="1" id="KW-0812">Transmembrane</keyword>
<keyword evidence="1" id="KW-0472">Membrane</keyword>
<evidence type="ECO:0000313" key="3">
    <source>
        <dbReference type="Proteomes" id="UP001199644"/>
    </source>
</evidence>
<name>A0AAW5EBB9_CAMJU</name>
<comment type="caution">
    <text evidence="2">The sequence shown here is derived from an EMBL/GenBank/DDBJ whole genome shotgun (WGS) entry which is preliminary data.</text>
</comment>
<evidence type="ECO:0000256" key="1">
    <source>
        <dbReference type="SAM" id="Phobius"/>
    </source>
</evidence>
<feature type="transmembrane region" description="Helical" evidence="1">
    <location>
        <begin position="26"/>
        <end position="57"/>
    </location>
</feature>
<dbReference type="Proteomes" id="UP001199644">
    <property type="component" value="Unassembled WGS sequence"/>
</dbReference>
<feature type="transmembrane region" description="Helical" evidence="1">
    <location>
        <begin position="64"/>
        <end position="83"/>
    </location>
</feature>
<evidence type="ECO:0000313" key="2">
    <source>
        <dbReference type="EMBL" id="MCH3852679.1"/>
    </source>
</evidence>
<reference evidence="2" key="1">
    <citation type="submission" date="2021-12" db="EMBL/GenBank/DDBJ databases">
        <title>Prevalence of phenicol resistance gene fexA in Campylobacter isolated from poultry supply chain.</title>
        <authorList>
            <person name="Tang B."/>
            <person name="Zheng X."/>
            <person name="Lin J."/>
            <person name="Lin R."/>
            <person name="Yang H."/>
            <person name="Shen Z."/>
            <person name="Xia F."/>
        </authorList>
    </citation>
    <scope>NUCLEOTIDE SEQUENCE</scope>
    <source>
        <strain evidence="2">CJHN2011004</strain>
    </source>
</reference>
<sequence length="87" mass="9900">LLKNFIAFLKNFRTKDIQENLGDADIIILASMAGVFGFKSAFIILFLASLLSLPFFIHNKNTKLAFLPFINTAFVIYLIYLIVQELI</sequence>
<dbReference type="AlphaFoldDB" id="A0AAW5EBB9"/>
<protein>
    <submittedName>
        <fullName evidence="2">Prepilin peptidase</fullName>
    </submittedName>
</protein>
<feature type="non-terminal residue" evidence="2">
    <location>
        <position position="1"/>
    </location>
</feature>